<protein>
    <submittedName>
        <fullName evidence="1">Uncharacterized protein</fullName>
    </submittedName>
</protein>
<gene>
    <name evidence="1" type="ORF">BOTCAL_0282g00080</name>
</gene>
<comment type="caution">
    <text evidence="1">The sequence shown here is derived from an EMBL/GenBank/DDBJ whole genome shotgun (WGS) entry which is preliminary data.</text>
</comment>
<sequence length="420" mass="46958">MERQITPNEAIDTHLKDNDIEDIMENSEIGMQEYLHGYTMEEDTAEKIARQEMQMQFHGNYIPAQDGAFVYAGATVANDYFLAPAVAQESSFAPRVVGMEATATELDNFTFVHPDQPLTPNNFIPLAALVQDAIADHDFDTSFNDIVWAPRIPFTVDFASYAAFEDELKGTEFDLSRDSSAASGQYYNYVNGLSQPLCDLGHPNVDMLERYSAFQIEKFLAFATLHRQKVEYNQQPLNASFKYTGLTSRFPLWETDSIAGRPERINAYKEFVARMEPVIRSCATVFRQTQPKVYDEAIRLRNASVGELPVDNFPQLSQNCFEMVKIVANCALKPKQLSKIIPWTVILVLGSHTFGGGFTLFKGEGQGNGGPVTSNSSASDILIVNNDLEVGNLPFVADEGAVMYLLHFFLPRMGHDFDTT</sequence>
<evidence type="ECO:0000313" key="1">
    <source>
        <dbReference type="EMBL" id="TEY49882.1"/>
    </source>
</evidence>
<evidence type="ECO:0000313" key="2">
    <source>
        <dbReference type="Proteomes" id="UP000297299"/>
    </source>
</evidence>
<keyword evidence="2" id="KW-1185">Reference proteome</keyword>
<dbReference type="Proteomes" id="UP000297299">
    <property type="component" value="Unassembled WGS sequence"/>
</dbReference>
<organism evidence="1 2">
    <name type="scientific">Botryotinia calthae</name>
    <dbReference type="NCBI Taxonomy" id="38488"/>
    <lineage>
        <taxon>Eukaryota</taxon>
        <taxon>Fungi</taxon>
        <taxon>Dikarya</taxon>
        <taxon>Ascomycota</taxon>
        <taxon>Pezizomycotina</taxon>
        <taxon>Leotiomycetes</taxon>
        <taxon>Helotiales</taxon>
        <taxon>Sclerotiniaceae</taxon>
        <taxon>Botryotinia</taxon>
    </lineage>
</organism>
<accession>A0A4Y8CXU8</accession>
<dbReference type="EMBL" id="PHWZ01000281">
    <property type="protein sequence ID" value="TEY49882.1"/>
    <property type="molecule type" value="Genomic_DNA"/>
</dbReference>
<proteinExistence type="predicted"/>
<dbReference type="OrthoDB" id="10324754at2759"/>
<name>A0A4Y8CXU8_9HELO</name>
<reference evidence="1 2" key="1">
    <citation type="submission" date="2017-11" db="EMBL/GenBank/DDBJ databases">
        <title>Comparative genomics of Botrytis spp.</title>
        <authorList>
            <person name="Valero-Jimenez C.A."/>
            <person name="Tapia P."/>
            <person name="Veloso J."/>
            <person name="Silva-Moreno E."/>
            <person name="Staats M."/>
            <person name="Valdes J.H."/>
            <person name="Van Kan J.A.L."/>
        </authorList>
    </citation>
    <scope>NUCLEOTIDE SEQUENCE [LARGE SCALE GENOMIC DNA]</scope>
    <source>
        <strain evidence="1 2">MUCL2830</strain>
    </source>
</reference>
<dbReference type="AlphaFoldDB" id="A0A4Y8CXU8"/>